<dbReference type="GO" id="GO:0005886">
    <property type="term" value="C:plasma membrane"/>
    <property type="evidence" value="ECO:0007669"/>
    <property type="project" value="UniProtKB-SubCell"/>
</dbReference>
<evidence type="ECO:0000256" key="5">
    <source>
        <dbReference type="ARBA" id="ARBA00023136"/>
    </source>
</evidence>
<comment type="caution">
    <text evidence="7">The sequence shown here is derived from an EMBL/GenBank/DDBJ whole genome shotgun (WGS) entry which is preliminary data.</text>
</comment>
<keyword evidence="4 6" id="KW-1133">Transmembrane helix</keyword>
<feature type="transmembrane region" description="Helical" evidence="6">
    <location>
        <begin position="463"/>
        <end position="481"/>
    </location>
</feature>
<sequence length="496" mass="53431">MTAAAQTEDDDELLAEVVEKSAVGIVAFISERLLLFVVAYAVAGVSGAAAYGFLSVFIRGETISRNLVAGIGDGYTRIVPTVSSSAQQTLMSAGTVGYVCIWIVVAMPVIMFRDRLVELTLLQPRHEAVVVIFAVGLLPFLLLRDLRDMFRALRRIRLAMLVSRVFAPLALLVGVLAISVGGITSSLLNLWVGIVGAVVLLVAIGTWLLFRFTDIRFGSLRSHRGVVQRFLTYAASTTGVAVLELVQRRAVFVVMSVYLSPVVAGAFSLSVVVALIVRWPLSGVNGILPPIAASLYNDGDTQRLHRLYQQTSRLAIVVTTPVFVVGYTYAPELLGVISDAYAQQAAVLRVVLGAQYVATIFGSVGLLLLMTDNERASLLTQVFNAAVALPLMVTFTTGYGAIGLGVAYLLSVVLNNTTELAVLYFRDGLTPFSRQQVYAIALSCPAVYACQVIKSIAGIRVSLVFVSLAVAVYLWFGKRVLLRSVDMRAMRALIAE</sequence>
<feature type="transmembrane region" description="Helical" evidence="6">
    <location>
        <begin position="312"/>
        <end position="330"/>
    </location>
</feature>
<feature type="transmembrane region" description="Helical" evidence="6">
    <location>
        <begin position="33"/>
        <end position="58"/>
    </location>
</feature>
<feature type="transmembrane region" description="Helical" evidence="6">
    <location>
        <begin position="382"/>
        <end position="402"/>
    </location>
</feature>
<dbReference type="EMBL" id="QMDW01000001">
    <property type="protein sequence ID" value="RJX51798.1"/>
    <property type="molecule type" value="Genomic_DNA"/>
</dbReference>
<evidence type="ECO:0000256" key="2">
    <source>
        <dbReference type="ARBA" id="ARBA00022475"/>
    </source>
</evidence>
<feature type="transmembrane region" description="Helical" evidence="6">
    <location>
        <begin position="90"/>
        <end position="112"/>
    </location>
</feature>
<keyword evidence="8" id="KW-1185">Reference proteome</keyword>
<feature type="transmembrane region" description="Helical" evidence="6">
    <location>
        <begin position="350"/>
        <end position="370"/>
    </location>
</feature>
<feature type="transmembrane region" description="Helical" evidence="6">
    <location>
        <begin position="230"/>
        <end position="246"/>
    </location>
</feature>
<keyword evidence="5 6" id="KW-0472">Membrane</keyword>
<comment type="subcellular location">
    <subcellularLocation>
        <location evidence="1">Cell membrane</location>
        <topology evidence="1">Multi-pass membrane protein</topology>
    </subcellularLocation>
</comment>
<evidence type="ECO:0000313" key="7">
    <source>
        <dbReference type="EMBL" id="RJX51798.1"/>
    </source>
</evidence>
<gene>
    <name evidence="7" type="ORF">DP106_00325</name>
</gene>
<dbReference type="OrthoDB" id="19148at2157"/>
<evidence type="ECO:0000313" key="8">
    <source>
        <dbReference type="Proteomes" id="UP000281564"/>
    </source>
</evidence>
<dbReference type="Proteomes" id="UP000281564">
    <property type="component" value="Unassembled WGS sequence"/>
</dbReference>
<protein>
    <recommendedName>
        <fullName evidence="9">Polysaccharide biosynthesis protein</fullName>
    </recommendedName>
</protein>
<keyword evidence="3 6" id="KW-0812">Transmembrane</keyword>
<keyword evidence="2" id="KW-1003">Cell membrane</keyword>
<dbReference type="InterPro" id="IPR050833">
    <property type="entry name" value="Poly_Biosynth_Transport"/>
</dbReference>
<dbReference type="AlphaFoldDB" id="A0A3A6Q376"/>
<feature type="transmembrane region" description="Helical" evidence="6">
    <location>
        <begin position="190"/>
        <end position="210"/>
    </location>
</feature>
<reference evidence="7 8" key="1">
    <citation type="submission" date="2018-06" db="EMBL/GenBank/DDBJ databases">
        <title>Halonotius sp. F13-13 a new haloarchaeeon isolated from a solar saltern from Isla Cristina, Huelva, Spain.</title>
        <authorList>
            <person name="Duran-Viseras A."/>
            <person name="Sanchez-Porro C."/>
            <person name="Ventosa A."/>
        </authorList>
    </citation>
    <scope>NUCLEOTIDE SEQUENCE [LARGE SCALE GENOMIC DNA]</scope>
    <source>
        <strain evidence="7 8">CECT 7525</strain>
    </source>
</reference>
<dbReference type="PANTHER" id="PTHR30250:SF27">
    <property type="entry name" value="POLYSACCHARIDE BIOSYNTHESIS PROTEIN"/>
    <property type="match status" value="1"/>
</dbReference>
<evidence type="ECO:0000256" key="1">
    <source>
        <dbReference type="ARBA" id="ARBA00004651"/>
    </source>
</evidence>
<evidence type="ECO:0000256" key="3">
    <source>
        <dbReference type="ARBA" id="ARBA00022692"/>
    </source>
</evidence>
<name>A0A3A6Q376_9EURY</name>
<accession>A0A3A6Q376</accession>
<organism evidence="7 8">
    <name type="scientific">Halonotius pteroides</name>
    <dbReference type="NCBI Taxonomy" id="268735"/>
    <lineage>
        <taxon>Archaea</taxon>
        <taxon>Methanobacteriati</taxon>
        <taxon>Methanobacteriota</taxon>
        <taxon>Stenosarchaea group</taxon>
        <taxon>Halobacteria</taxon>
        <taxon>Halobacteriales</taxon>
        <taxon>Haloferacaceae</taxon>
        <taxon>Halonotius</taxon>
    </lineage>
</organism>
<evidence type="ECO:0000256" key="6">
    <source>
        <dbReference type="SAM" id="Phobius"/>
    </source>
</evidence>
<evidence type="ECO:0008006" key="9">
    <source>
        <dbReference type="Google" id="ProtNLM"/>
    </source>
</evidence>
<feature type="transmembrane region" description="Helical" evidence="6">
    <location>
        <begin position="158"/>
        <end position="184"/>
    </location>
</feature>
<proteinExistence type="predicted"/>
<dbReference type="RefSeq" id="WP_120082518.1">
    <property type="nucleotide sequence ID" value="NZ_QMDW01000001.1"/>
</dbReference>
<dbReference type="PANTHER" id="PTHR30250">
    <property type="entry name" value="PST FAMILY PREDICTED COLANIC ACID TRANSPORTER"/>
    <property type="match status" value="1"/>
</dbReference>
<feature type="transmembrane region" description="Helical" evidence="6">
    <location>
        <begin position="252"/>
        <end position="277"/>
    </location>
</feature>
<evidence type="ECO:0000256" key="4">
    <source>
        <dbReference type="ARBA" id="ARBA00022989"/>
    </source>
</evidence>
<feature type="transmembrane region" description="Helical" evidence="6">
    <location>
        <begin position="128"/>
        <end position="146"/>
    </location>
</feature>